<evidence type="ECO:0000313" key="1">
    <source>
        <dbReference type="EMBL" id="MEM0519592.1"/>
    </source>
</evidence>
<dbReference type="Pfam" id="PF08665">
    <property type="entry name" value="PglZ"/>
    <property type="match status" value="1"/>
</dbReference>
<protein>
    <submittedName>
        <fullName evidence="1">BREX-1 system phosphatase PglZ type A</fullName>
    </submittedName>
</protein>
<dbReference type="SUPFAM" id="SSF53649">
    <property type="entry name" value="Alkaline phosphatase-like"/>
    <property type="match status" value="1"/>
</dbReference>
<reference evidence="1 4" key="1">
    <citation type="submission" date="2024-01" db="EMBL/GenBank/DDBJ databases">
        <title>Aequorivita flavus sp. nov., isolated from deep-sea sediment.</title>
        <authorList>
            <person name="Chen X."/>
        </authorList>
    </citation>
    <scope>NUCLEOTIDE SEQUENCE</scope>
    <source>
        <strain evidence="1">MCCC 1A16923</strain>
        <strain evidence="2 4">MCCC 1A16935</strain>
    </source>
</reference>
<evidence type="ECO:0000313" key="4">
    <source>
        <dbReference type="Proteomes" id="UP001390963"/>
    </source>
</evidence>
<dbReference type="Proteomes" id="UP001390963">
    <property type="component" value="Unassembled WGS sequence"/>
</dbReference>
<dbReference type="EMBL" id="JAZBJM010000016">
    <property type="protein sequence ID" value="MEM0519592.1"/>
    <property type="molecule type" value="Genomic_DNA"/>
</dbReference>
<dbReference type="RefSeq" id="WP_342688021.1">
    <property type="nucleotide sequence ID" value="NZ_JAZBJM010000016.1"/>
</dbReference>
<dbReference type="AlphaFoldDB" id="A0AB35YZF0"/>
<dbReference type="Gene3D" id="3.40.720.10">
    <property type="entry name" value="Alkaline Phosphatase, subunit A"/>
    <property type="match status" value="1"/>
</dbReference>
<evidence type="ECO:0000313" key="2">
    <source>
        <dbReference type="EMBL" id="MEM0574754.1"/>
    </source>
</evidence>
<keyword evidence="4" id="KW-1185">Reference proteome</keyword>
<dbReference type="InterPro" id="IPR017850">
    <property type="entry name" value="Alkaline_phosphatase_core_sf"/>
</dbReference>
<comment type="caution">
    <text evidence="1">The sequence shown here is derived from an EMBL/GenBank/DDBJ whole genome shotgun (WGS) entry which is preliminary data.</text>
</comment>
<name>A0AB35YZF0_9FLAO</name>
<dbReference type="InterPro" id="IPR014060">
    <property type="entry name" value="PglZ"/>
</dbReference>
<dbReference type="Proteomes" id="UP001388259">
    <property type="component" value="Unassembled WGS sequence"/>
</dbReference>
<accession>A0AB35YZF0</accession>
<organism evidence="1 3">
    <name type="scientific">Aequorivita flava</name>
    <dbReference type="NCBI Taxonomy" id="3114371"/>
    <lineage>
        <taxon>Bacteria</taxon>
        <taxon>Pseudomonadati</taxon>
        <taxon>Bacteroidota</taxon>
        <taxon>Flavobacteriia</taxon>
        <taxon>Flavobacteriales</taxon>
        <taxon>Flavobacteriaceae</taxon>
        <taxon>Aequorivita</taxon>
    </lineage>
</organism>
<sequence length="831" mass="96814">MSKIQESISVKFKSNRIIFWYDTKSELKEEFEALEESGFEKIQVQGNEFEVKYKVHRNNPNRKYLLYITGPKPAPEDNWLLDLELAHYTFHTDQEAMVLQELGLGYHLKELVAEHIEFFKSKERKTKLKELLGDGDEHEDIRGKMLAVVFNTDFVNLNTFIQSHSTNFIDGNEKFDKNLERFNLEKYYWGKIKHQFNYTSETPSIYDFLVEVFNKNFVYGSKNDLSKETRIFLLQWKDTIQFKEAFQRISSRVALDLNIESKLSNAELDIIINDNLFELCDRKIIHNLNELIVAGEISSDKVKNYIKIRENKFWFSKYKHFYDCVNIAAEFIENVNKYSATIYNSFEEGIEHYSKELYRVDLLYRKFIWNYRETSQNKIISELAQTVEKVYSNNWLLNYNNNWQKHVDATKQWSTTAHNSQRSFFKSHIQPFIEKNQRVFVIISDALRYEIGAELNNRLKTENRYESEIGSMIGSLPSYTQLGMASLLPHNKLSLKSKTDSIIVDGKSSSGIQGRTNVLQSNSGVRAIAIGADEFMNFNSSTTGREFVKQYDLIYIYHNRIDKTGDDKVSEERVFDAVEKELDYLTELLKKIANMNGNNMIITSDHGFIYQHNQLDDSDFIESGHSGTIWKENRRFIIGENLKGDNTTKAFTAKDLGIDSDADILIPKSINRLRVKGAGSRFVHGGATLQEIVIPVIKVSKKRQDTTSKVEVDIIKSTDRITTNILVVAFIQTDLATDNTLPRSLRAAIYAEDGELLSDMFKYNFNIVEGSERLREVKHRFQLMSKASGKYKNQRVKLILEEPVEGTTKWKQYKEYYYTLNISFTNDFDEF</sequence>
<proteinExistence type="predicted"/>
<evidence type="ECO:0000313" key="3">
    <source>
        <dbReference type="Proteomes" id="UP001388259"/>
    </source>
</evidence>
<dbReference type="NCBIfam" id="TIGR02687">
    <property type="entry name" value="BREX-1 system phosphatase PglZ type A"/>
    <property type="match status" value="1"/>
</dbReference>
<dbReference type="EMBL" id="JBANCF010000018">
    <property type="protein sequence ID" value="MEM0574754.1"/>
    <property type="molecule type" value="Genomic_DNA"/>
</dbReference>
<gene>
    <name evidence="1" type="primary">pglZ</name>
    <name evidence="2" type="ORF">VZD24_14610</name>
    <name evidence="1" type="ORF">VZD85_14615</name>
</gene>